<evidence type="ECO:0000256" key="4">
    <source>
        <dbReference type="ARBA" id="ARBA00023163"/>
    </source>
</evidence>
<keyword evidence="4" id="KW-0804">Transcription</keyword>
<dbReference type="InterPro" id="IPR039425">
    <property type="entry name" value="RNA_pol_sigma-70-like"/>
</dbReference>
<dbReference type="SUPFAM" id="SSF88659">
    <property type="entry name" value="Sigma3 and sigma4 domains of RNA polymerase sigma factors"/>
    <property type="match status" value="1"/>
</dbReference>
<dbReference type="RefSeq" id="WP_044435372.1">
    <property type="nucleotide sequence ID" value="NZ_BJYZ01000040.1"/>
</dbReference>
<dbReference type="InterPro" id="IPR036388">
    <property type="entry name" value="WH-like_DNA-bd_sf"/>
</dbReference>
<dbReference type="PANTHER" id="PTHR43133">
    <property type="entry name" value="RNA POLYMERASE ECF-TYPE SIGMA FACTO"/>
    <property type="match status" value="1"/>
</dbReference>
<evidence type="ECO:0000313" key="8">
    <source>
        <dbReference type="Proteomes" id="UP000321523"/>
    </source>
</evidence>
<dbReference type="InterPro" id="IPR053866">
    <property type="entry name" value="PhyR_sigma2"/>
</dbReference>
<comment type="caution">
    <text evidence="7">The sequence shown here is derived from an EMBL/GenBank/DDBJ whole genome shotgun (WGS) entry which is preliminary data.</text>
</comment>
<sequence>MTPATTRDRRRAIVDLMPDLRRFARALSRSEDAADELVQTAYEHALSHPKSLAAVERPSSWMRCIIRNIWVDEKRSSRDRLSVPLDEDGHIADEDTERTVIARATLARVCVEVPALPDKLRRPIVMVCLDGLSYREAAAKLNIPMGTLMSHLHRARLELARRVELHVPGPGRG</sequence>
<dbReference type="InterPro" id="IPR013324">
    <property type="entry name" value="RNA_pol_sigma_r3/r4-like"/>
</dbReference>
<name>A0A512E0X4_9PROT</name>
<dbReference type="Gene3D" id="1.10.10.10">
    <property type="entry name" value="Winged helix-like DNA-binding domain superfamily/Winged helix DNA-binding domain"/>
    <property type="match status" value="1"/>
</dbReference>
<dbReference type="Gene3D" id="1.10.1740.10">
    <property type="match status" value="1"/>
</dbReference>
<evidence type="ECO:0000259" key="5">
    <source>
        <dbReference type="Pfam" id="PF08281"/>
    </source>
</evidence>
<evidence type="ECO:0000256" key="2">
    <source>
        <dbReference type="ARBA" id="ARBA00023015"/>
    </source>
</evidence>
<keyword evidence="2" id="KW-0805">Transcription regulation</keyword>
<dbReference type="Pfam" id="PF22029">
    <property type="entry name" value="PhyR_sigma2"/>
    <property type="match status" value="1"/>
</dbReference>
<dbReference type="GO" id="GO:0006352">
    <property type="term" value="P:DNA-templated transcription initiation"/>
    <property type="evidence" value="ECO:0007669"/>
    <property type="project" value="InterPro"/>
</dbReference>
<feature type="domain" description="RNA polymerase sigma factor 70 region 4 type 2" evidence="5">
    <location>
        <begin position="115"/>
        <end position="159"/>
    </location>
</feature>
<evidence type="ECO:0000256" key="3">
    <source>
        <dbReference type="ARBA" id="ARBA00023082"/>
    </source>
</evidence>
<dbReference type="InterPro" id="IPR014284">
    <property type="entry name" value="RNA_pol_sigma-70_dom"/>
</dbReference>
<feature type="domain" description="PhyR sigma2" evidence="6">
    <location>
        <begin position="15"/>
        <end position="61"/>
    </location>
</feature>
<reference evidence="7 8" key="1">
    <citation type="submission" date="2019-07" db="EMBL/GenBank/DDBJ databases">
        <title>Whole genome shotgun sequence of Skermanella aerolata NBRC 106429.</title>
        <authorList>
            <person name="Hosoyama A."/>
            <person name="Uohara A."/>
            <person name="Ohji S."/>
            <person name="Ichikawa N."/>
        </authorList>
    </citation>
    <scope>NUCLEOTIDE SEQUENCE [LARGE SCALE GENOMIC DNA]</scope>
    <source>
        <strain evidence="7 8">NBRC 106429</strain>
    </source>
</reference>
<protein>
    <submittedName>
        <fullName evidence="7">DNA-directed RNA polymerase sigma-70 factor</fullName>
    </submittedName>
</protein>
<keyword evidence="8" id="KW-1185">Reference proteome</keyword>
<evidence type="ECO:0000256" key="1">
    <source>
        <dbReference type="ARBA" id="ARBA00010641"/>
    </source>
</evidence>
<keyword evidence="7" id="KW-0240">DNA-directed RNA polymerase</keyword>
<accession>A0A512E0X4</accession>
<dbReference type="AlphaFoldDB" id="A0A512E0X4"/>
<comment type="similarity">
    <text evidence="1">Belongs to the sigma-70 factor family. ECF subfamily.</text>
</comment>
<dbReference type="PANTHER" id="PTHR43133:SF25">
    <property type="entry name" value="RNA POLYMERASE SIGMA FACTOR RFAY-RELATED"/>
    <property type="match status" value="1"/>
</dbReference>
<dbReference type="GO" id="GO:0016987">
    <property type="term" value="F:sigma factor activity"/>
    <property type="evidence" value="ECO:0007669"/>
    <property type="project" value="UniProtKB-KW"/>
</dbReference>
<dbReference type="InterPro" id="IPR013325">
    <property type="entry name" value="RNA_pol_sigma_r2"/>
</dbReference>
<dbReference type="NCBIfam" id="TIGR02937">
    <property type="entry name" value="sigma70-ECF"/>
    <property type="match status" value="1"/>
</dbReference>
<evidence type="ECO:0000313" key="7">
    <source>
        <dbReference type="EMBL" id="GEO42372.1"/>
    </source>
</evidence>
<dbReference type="Proteomes" id="UP000321523">
    <property type="component" value="Unassembled WGS sequence"/>
</dbReference>
<gene>
    <name evidence="7" type="ORF">SAE02_65200</name>
</gene>
<dbReference type="EMBL" id="BJYZ01000040">
    <property type="protein sequence ID" value="GEO42372.1"/>
    <property type="molecule type" value="Genomic_DNA"/>
</dbReference>
<proteinExistence type="inferred from homology"/>
<organism evidence="7 8">
    <name type="scientific">Skermanella aerolata</name>
    <dbReference type="NCBI Taxonomy" id="393310"/>
    <lineage>
        <taxon>Bacteria</taxon>
        <taxon>Pseudomonadati</taxon>
        <taxon>Pseudomonadota</taxon>
        <taxon>Alphaproteobacteria</taxon>
        <taxon>Rhodospirillales</taxon>
        <taxon>Azospirillaceae</taxon>
        <taxon>Skermanella</taxon>
    </lineage>
</organism>
<dbReference type="GO" id="GO:0000428">
    <property type="term" value="C:DNA-directed RNA polymerase complex"/>
    <property type="evidence" value="ECO:0007669"/>
    <property type="project" value="UniProtKB-KW"/>
</dbReference>
<dbReference type="InterPro" id="IPR013249">
    <property type="entry name" value="RNA_pol_sigma70_r4_t2"/>
</dbReference>
<dbReference type="Pfam" id="PF08281">
    <property type="entry name" value="Sigma70_r4_2"/>
    <property type="match status" value="1"/>
</dbReference>
<evidence type="ECO:0000259" key="6">
    <source>
        <dbReference type="Pfam" id="PF22029"/>
    </source>
</evidence>
<dbReference type="SUPFAM" id="SSF88946">
    <property type="entry name" value="Sigma2 domain of RNA polymerase sigma factors"/>
    <property type="match status" value="1"/>
</dbReference>
<dbReference type="GO" id="GO:0003677">
    <property type="term" value="F:DNA binding"/>
    <property type="evidence" value="ECO:0007669"/>
    <property type="project" value="InterPro"/>
</dbReference>
<keyword evidence="3" id="KW-0731">Sigma factor</keyword>